<reference evidence="3" key="2">
    <citation type="submission" date="2014-05" db="EMBL/GenBank/DDBJ databases">
        <authorList>
            <person name="Aslett M.A."/>
            <person name="De Silva N."/>
        </authorList>
    </citation>
    <scope>NUCLEOTIDE SEQUENCE</scope>
    <source>
        <strain evidence="3">AS</strain>
    </source>
</reference>
<dbReference type="EMBL" id="LT608166">
    <property type="protein sequence ID" value="SCN63512.1"/>
    <property type="molecule type" value="Genomic_DNA"/>
</dbReference>
<accession>A0A077TTM3</accession>
<dbReference type="EMBL" id="LT608180">
    <property type="protein sequence ID" value="SCM26768.1"/>
    <property type="molecule type" value="Genomic_DNA"/>
</dbReference>
<dbReference type="KEGG" id="pcb:PCHAS_1453800"/>
<evidence type="ECO:0000313" key="4">
    <source>
        <dbReference type="Proteomes" id="UP000071118"/>
    </source>
</evidence>
<dbReference type="VEuPathDB" id="PlasmoDB:PCHAS_1453800"/>
<evidence type="ECO:0000313" key="2">
    <source>
        <dbReference type="EMBL" id="SCN63512.1"/>
    </source>
</evidence>
<dbReference type="AlphaFoldDB" id="A0A077TTM3"/>
<name>A0A077TTM3_PLACU</name>
<dbReference type="Proteomes" id="UP000195489">
    <property type="component" value="Chromosome 14"/>
</dbReference>
<gene>
    <name evidence="1" type="ORF">PCHAJ_000470300</name>
    <name evidence="3" type="ORF">PCHAS_1453800</name>
    <name evidence="2" type="ORF">PCHCB_000475600</name>
</gene>
<dbReference type="EMBL" id="LK022891">
    <property type="protein sequence ID" value="VTZ71214.1"/>
    <property type="molecule type" value="Genomic_DNA"/>
</dbReference>
<dbReference type="GeneID" id="3498755"/>
<reference evidence="3 4" key="1">
    <citation type="journal article" date="2014" name="BMC Biol.">
        <title>A comprehensive evaluation of rodent malaria parasite genomes and gene expression.</title>
        <authorList>
            <person name="Otto T.D."/>
            <person name="Bohme U."/>
            <person name="Jackson A.P."/>
            <person name="Hunt M."/>
            <person name="Franke-Fayard B."/>
            <person name="Hoeijmakers W.A."/>
            <person name="Religa A.A."/>
            <person name="Robertson L."/>
            <person name="Sanders M."/>
            <person name="Ogun S.A."/>
            <person name="Cunningham D."/>
            <person name="Erhart A."/>
            <person name="Billker O."/>
            <person name="Khan S.M."/>
            <person name="Stunnenberg H.G."/>
            <person name="Langhorne J."/>
            <person name="Holder A.A."/>
            <person name="Waters A.P."/>
            <person name="Newbold C.I."/>
            <person name="Pain A."/>
            <person name="Berriman M."/>
            <person name="Janse C.J."/>
        </authorList>
    </citation>
    <scope>NUCLEOTIDE SEQUENCE [LARGE SCALE GENOMIC DNA]</scope>
    <source>
        <strain evidence="3 4">AS</strain>
    </source>
</reference>
<dbReference type="OrthoDB" id="64915at2759"/>
<dbReference type="RefSeq" id="XP_016655044.1">
    <property type="nucleotide sequence ID" value="XM_016799801.1"/>
</dbReference>
<protein>
    <submittedName>
        <fullName evidence="2">Uncharacterized protein</fullName>
    </submittedName>
</protein>
<evidence type="ECO:0000313" key="5">
    <source>
        <dbReference type="Proteomes" id="UP000195489"/>
    </source>
</evidence>
<reference evidence="5 6" key="3">
    <citation type="submission" date="2016-08" db="EMBL/GenBank/DDBJ databases">
        <authorList>
            <consortium name="Pathogen Informatics"/>
        </authorList>
    </citation>
    <scope>NUCLEOTIDE SEQUENCE [LARGE SCALE GENOMIC DNA]</scope>
    <source>
        <strain evidence="1 6">AJ</strain>
        <strain evidence="3">AS</strain>
        <strain evidence="2 5">CB</strain>
    </source>
</reference>
<evidence type="ECO:0000313" key="1">
    <source>
        <dbReference type="EMBL" id="SCM26768.1"/>
    </source>
</evidence>
<sequence length="369" mass="43500">MASNKLPICLICDQKGFRWIPLIIKQWEIKYMFCQDEEMKKTIIDTFGLYNTKINNVNNVIKYIEELKDENISLLFLALGTNKFHELVLEYVISKKKFYYIFSSDVPSLNVQTLEKFKNLLNNFNSDKDIIYDVKKEFKNINKQFYWNIFNPLMNERVFYNLKNTLNELGNICAVQIESTFIPFLVESEDIVNPLFYRSILIISLIEFLFENPKNVLAKSYYIKTKEVTINCLSGNVAFDSLNCYFNLSVNNLSKIFSLKVYGENGFIDVSYNKEHDCFQMQRYLNHYEYPSIFSENSHRNALTELQYFLDEQLYTNKYINSYISATHTAICFWKSNGDNIELKHKAVTNDNEIDIECKVESREGCVFA</sequence>
<organism evidence="2 5">
    <name type="scientific">Plasmodium chabaudi chabaudi</name>
    <dbReference type="NCBI Taxonomy" id="31271"/>
    <lineage>
        <taxon>Eukaryota</taxon>
        <taxon>Sar</taxon>
        <taxon>Alveolata</taxon>
        <taxon>Apicomplexa</taxon>
        <taxon>Aconoidasida</taxon>
        <taxon>Haemosporida</taxon>
        <taxon>Plasmodiidae</taxon>
        <taxon>Plasmodium</taxon>
        <taxon>Plasmodium (Vinckeia)</taxon>
    </lineage>
</organism>
<dbReference type="Proteomes" id="UP000507163">
    <property type="component" value="Chromosome 14"/>
</dbReference>
<evidence type="ECO:0000313" key="3">
    <source>
        <dbReference type="EMBL" id="VTZ71214.1"/>
    </source>
</evidence>
<proteinExistence type="predicted"/>
<dbReference type="Proteomes" id="UP000071118">
    <property type="component" value="Chromosome 14"/>
</dbReference>
<keyword evidence="4" id="KW-1185">Reference proteome</keyword>
<evidence type="ECO:0000313" key="6">
    <source>
        <dbReference type="Proteomes" id="UP000507163"/>
    </source>
</evidence>